<dbReference type="EMBL" id="CP012333">
    <property type="protein sequence ID" value="AKV03195.1"/>
    <property type="molecule type" value="Genomic_DNA"/>
</dbReference>
<sequence>MIDPTAKDLNYVTVAGVRSPGRARISGADIVYLWDVQQPFGMSGGSTRFRGRGLSKFTLAIDLWRREHFIAWAAFKKLLEPPTLTKPLVVAMGHPILTDANIKAIAIEKLGQPVRGDNGIWTSTSEILEYRDPVPAIVKPRGAIPTTDKGVPQPPKTAADLALEKAMQDNAAARARASGVTPSGGGAP</sequence>
<evidence type="ECO:0000256" key="1">
    <source>
        <dbReference type="SAM" id="MobiDB-lite"/>
    </source>
</evidence>
<dbReference type="KEGG" id="llu:AKJ09_09858"/>
<name>A0A0K1QCP1_9BACT</name>
<protein>
    <submittedName>
        <fullName evidence="2">Uncharacterized protein</fullName>
    </submittedName>
</protein>
<organism evidence="2 3">
    <name type="scientific">Labilithrix luteola</name>
    <dbReference type="NCBI Taxonomy" id="1391654"/>
    <lineage>
        <taxon>Bacteria</taxon>
        <taxon>Pseudomonadati</taxon>
        <taxon>Myxococcota</taxon>
        <taxon>Polyangia</taxon>
        <taxon>Polyangiales</taxon>
        <taxon>Labilitrichaceae</taxon>
        <taxon>Labilithrix</taxon>
    </lineage>
</organism>
<dbReference type="RefSeq" id="WP_146654001.1">
    <property type="nucleotide sequence ID" value="NZ_CP012333.1"/>
</dbReference>
<gene>
    <name evidence="2" type="ORF">AKJ09_09858</name>
</gene>
<dbReference type="AlphaFoldDB" id="A0A0K1QCP1"/>
<dbReference type="STRING" id="1391654.AKJ09_09858"/>
<proteinExistence type="predicted"/>
<feature type="region of interest" description="Disordered" evidence="1">
    <location>
        <begin position="168"/>
        <end position="188"/>
    </location>
</feature>
<dbReference type="Proteomes" id="UP000064967">
    <property type="component" value="Chromosome"/>
</dbReference>
<accession>A0A0K1QCP1</accession>
<evidence type="ECO:0000313" key="2">
    <source>
        <dbReference type="EMBL" id="AKV03195.1"/>
    </source>
</evidence>
<evidence type="ECO:0000313" key="3">
    <source>
        <dbReference type="Proteomes" id="UP000064967"/>
    </source>
</evidence>
<reference evidence="2 3" key="1">
    <citation type="submission" date="2015-08" db="EMBL/GenBank/DDBJ databases">
        <authorList>
            <person name="Babu N.S."/>
            <person name="Beckwith C.J."/>
            <person name="Beseler K.G."/>
            <person name="Brison A."/>
            <person name="Carone J.V."/>
            <person name="Caskin T.P."/>
            <person name="Diamond M."/>
            <person name="Durham M.E."/>
            <person name="Foxe J.M."/>
            <person name="Go M."/>
            <person name="Henderson B.A."/>
            <person name="Jones I.B."/>
            <person name="McGettigan J.A."/>
            <person name="Micheletti S.J."/>
            <person name="Nasrallah M.E."/>
            <person name="Ortiz D."/>
            <person name="Piller C.R."/>
            <person name="Privatt S.R."/>
            <person name="Schneider S.L."/>
            <person name="Sharp S."/>
            <person name="Smith T.C."/>
            <person name="Stanton J.D."/>
            <person name="Ullery H.E."/>
            <person name="Wilson R.J."/>
            <person name="Serrano M.G."/>
            <person name="Buck G."/>
            <person name="Lee V."/>
            <person name="Wang Y."/>
            <person name="Carvalho R."/>
            <person name="Voegtly L."/>
            <person name="Shi R."/>
            <person name="Duckworth R."/>
            <person name="Johnson A."/>
            <person name="Loviza R."/>
            <person name="Walstead R."/>
            <person name="Shah Z."/>
            <person name="Kiflezghi M."/>
            <person name="Wade K."/>
            <person name="Ball S.L."/>
            <person name="Bradley K.W."/>
            <person name="Asai D.J."/>
            <person name="Bowman C.A."/>
            <person name="Russell D.A."/>
            <person name="Pope W.H."/>
            <person name="Jacobs-Sera D."/>
            <person name="Hendrix R.W."/>
            <person name="Hatfull G.F."/>
        </authorList>
    </citation>
    <scope>NUCLEOTIDE SEQUENCE [LARGE SCALE GENOMIC DNA]</scope>
    <source>
        <strain evidence="2 3">DSM 27648</strain>
    </source>
</reference>
<keyword evidence="3" id="KW-1185">Reference proteome</keyword>